<evidence type="ECO:0000313" key="8">
    <source>
        <dbReference type="EMBL" id="SDL58395.1"/>
    </source>
</evidence>
<feature type="domain" description="Radical SAM core" evidence="7">
    <location>
        <begin position="1"/>
        <end position="236"/>
    </location>
</feature>
<keyword evidence="9" id="KW-1185">Reference proteome</keyword>
<dbReference type="GO" id="GO:0051539">
    <property type="term" value="F:4 iron, 4 sulfur cluster binding"/>
    <property type="evidence" value="ECO:0007669"/>
    <property type="project" value="UniProtKB-KW"/>
</dbReference>
<evidence type="ECO:0000256" key="6">
    <source>
        <dbReference type="ARBA" id="ARBA00023014"/>
    </source>
</evidence>
<evidence type="ECO:0000256" key="5">
    <source>
        <dbReference type="ARBA" id="ARBA00023004"/>
    </source>
</evidence>
<evidence type="ECO:0000256" key="4">
    <source>
        <dbReference type="ARBA" id="ARBA00022723"/>
    </source>
</evidence>
<dbReference type="InterPro" id="IPR039661">
    <property type="entry name" value="ELP3"/>
</dbReference>
<accession>A0A1G9LA12</accession>
<dbReference type="SFLD" id="SFLDG01082">
    <property type="entry name" value="B12-binding_domain_containing"/>
    <property type="match status" value="1"/>
</dbReference>
<protein>
    <submittedName>
        <fullName evidence="8">Radical_SAM C-terminal domain-containing protein</fullName>
    </submittedName>
</protein>
<dbReference type="SMART" id="SM00729">
    <property type="entry name" value="Elp3"/>
    <property type="match status" value="1"/>
</dbReference>
<dbReference type="PROSITE" id="PS51918">
    <property type="entry name" value="RADICAL_SAM"/>
    <property type="match status" value="1"/>
</dbReference>
<evidence type="ECO:0000259" key="7">
    <source>
        <dbReference type="PROSITE" id="PS51918"/>
    </source>
</evidence>
<dbReference type="GO" id="GO:0003824">
    <property type="term" value="F:catalytic activity"/>
    <property type="evidence" value="ECO:0007669"/>
    <property type="project" value="InterPro"/>
</dbReference>
<dbReference type="RefSeq" id="WP_245697985.1">
    <property type="nucleotide sequence ID" value="NZ_FNHB01000001.1"/>
</dbReference>
<reference evidence="8 9" key="1">
    <citation type="submission" date="2016-10" db="EMBL/GenBank/DDBJ databases">
        <authorList>
            <person name="de Groot N.N."/>
        </authorList>
    </citation>
    <scope>NUCLEOTIDE SEQUENCE [LARGE SCALE GENOMIC DNA]</scope>
    <source>
        <strain evidence="8 9">DSM 1736</strain>
    </source>
</reference>
<dbReference type="EMBL" id="FNHB01000001">
    <property type="protein sequence ID" value="SDL58395.1"/>
    <property type="molecule type" value="Genomic_DNA"/>
</dbReference>
<evidence type="ECO:0000256" key="3">
    <source>
        <dbReference type="ARBA" id="ARBA00022691"/>
    </source>
</evidence>
<dbReference type="Gene3D" id="3.80.30.20">
    <property type="entry name" value="tm_1862 like domain"/>
    <property type="match status" value="1"/>
</dbReference>
<name>A0A1G9LA12_9FIRM</name>
<dbReference type="SFLD" id="SFLDG01086">
    <property type="entry name" value="elongater_protein-like"/>
    <property type="match status" value="1"/>
</dbReference>
<dbReference type="SFLD" id="SFLDS00029">
    <property type="entry name" value="Radical_SAM"/>
    <property type="match status" value="1"/>
</dbReference>
<dbReference type="Pfam" id="PF04055">
    <property type="entry name" value="Radical_SAM"/>
    <property type="match status" value="1"/>
</dbReference>
<evidence type="ECO:0000256" key="2">
    <source>
        <dbReference type="ARBA" id="ARBA00022485"/>
    </source>
</evidence>
<dbReference type="InterPro" id="IPR006638">
    <property type="entry name" value="Elp3/MiaA/NifB-like_rSAM"/>
</dbReference>
<dbReference type="PANTHER" id="PTHR11135">
    <property type="entry name" value="HISTONE ACETYLTRANSFERASE-RELATED"/>
    <property type="match status" value="1"/>
</dbReference>
<dbReference type="Proteomes" id="UP000214880">
    <property type="component" value="Unassembled WGS sequence"/>
</dbReference>
<dbReference type="InterPro" id="IPR023404">
    <property type="entry name" value="rSAM_horseshoe"/>
</dbReference>
<proteinExistence type="predicted"/>
<dbReference type="InterPro" id="IPR032432">
    <property type="entry name" value="Radical_SAM_C"/>
</dbReference>
<dbReference type="SUPFAM" id="SSF102114">
    <property type="entry name" value="Radical SAM enzymes"/>
    <property type="match status" value="1"/>
</dbReference>
<dbReference type="GO" id="GO:0046872">
    <property type="term" value="F:metal ion binding"/>
    <property type="evidence" value="ECO:0007669"/>
    <property type="project" value="UniProtKB-KW"/>
</dbReference>
<keyword evidence="6" id="KW-0411">Iron-sulfur</keyword>
<dbReference type="InterPro" id="IPR058240">
    <property type="entry name" value="rSAM_sf"/>
</dbReference>
<dbReference type="PANTHER" id="PTHR11135:SF0">
    <property type="entry name" value="ELONGATOR COMPLEX PROTEIN 3"/>
    <property type="match status" value="1"/>
</dbReference>
<evidence type="ECO:0000256" key="1">
    <source>
        <dbReference type="ARBA" id="ARBA00001966"/>
    </source>
</evidence>
<dbReference type="Pfam" id="PF16199">
    <property type="entry name" value="Radical_SAM_C"/>
    <property type="match status" value="1"/>
</dbReference>
<dbReference type="AlphaFoldDB" id="A0A1G9LA12"/>
<evidence type="ECO:0000313" key="9">
    <source>
        <dbReference type="Proteomes" id="UP000214880"/>
    </source>
</evidence>
<dbReference type="GO" id="GO:0002926">
    <property type="term" value="P:tRNA wobble base 5-methoxycarbonylmethyl-2-thiouridinylation"/>
    <property type="evidence" value="ECO:0007669"/>
    <property type="project" value="TreeGrafter"/>
</dbReference>
<keyword evidence="4" id="KW-0479">Metal-binding</keyword>
<keyword evidence="2" id="KW-0004">4Fe-4S</keyword>
<dbReference type="GO" id="GO:0005737">
    <property type="term" value="C:cytoplasm"/>
    <property type="evidence" value="ECO:0007669"/>
    <property type="project" value="TreeGrafter"/>
</dbReference>
<dbReference type="CDD" id="cd01335">
    <property type="entry name" value="Radical_SAM"/>
    <property type="match status" value="1"/>
</dbReference>
<keyword evidence="5" id="KW-0408">Iron</keyword>
<sequence>MKRYIIPVFIPHYGCTHQCIFCNQRKITGLDRPVSPEQVSAAIAEHLAMITAPRLIEVAFYGGSFTALPADIQQALLAPAYAALQQGKIQAIRVSTRPDCINAEIVTAVCRYGVTTIELGVQSLDDDVLRTAGRGHTARQVAAAVAVIRGMGVKCGIQLMPGLPGETMLSLIATACRTVKLKPDFVRIYPAVVIAGTQLAVLYSRGLYRPLTLPQAVRQAGYLKLLFERNGIKVIRTGLQATAELADQQVVLAGPYHPSFGEMADSFIFHLMVSRCLEQLDCTDSEIFICHHSRDTSKIRGLKNANLNRWRQEYSLRAITLAVDDELPLNAIAMIHQTNRYFINKSMLTSL</sequence>
<dbReference type="STRING" id="146817.SAMN04488502_101276"/>
<comment type="cofactor">
    <cofactor evidence="1">
        <name>[4Fe-4S] cluster</name>
        <dbReference type="ChEBI" id="CHEBI:49883"/>
    </cofactor>
</comment>
<dbReference type="InterPro" id="IPR007197">
    <property type="entry name" value="rSAM"/>
</dbReference>
<organism evidence="8 9">
    <name type="scientific">Dendrosporobacter quercicolus</name>
    <dbReference type="NCBI Taxonomy" id="146817"/>
    <lineage>
        <taxon>Bacteria</taxon>
        <taxon>Bacillati</taxon>
        <taxon>Bacillota</taxon>
        <taxon>Negativicutes</taxon>
        <taxon>Selenomonadales</taxon>
        <taxon>Sporomusaceae</taxon>
        <taxon>Dendrosporobacter</taxon>
    </lineage>
</organism>
<gene>
    <name evidence="8" type="ORF">SAMN04488502_101276</name>
</gene>
<keyword evidence="3" id="KW-0949">S-adenosyl-L-methionine</keyword>